<feature type="compositionally biased region" description="Polar residues" evidence="8">
    <location>
        <begin position="529"/>
        <end position="552"/>
    </location>
</feature>
<accession>A0A0F8WEM0</accession>
<feature type="region of interest" description="Disordered" evidence="8">
    <location>
        <begin position="318"/>
        <end position="338"/>
    </location>
</feature>
<gene>
    <name evidence="10" type="ORF">ARAM_001762</name>
</gene>
<evidence type="ECO:0000256" key="6">
    <source>
        <dbReference type="ARBA" id="ARBA00022989"/>
    </source>
</evidence>
<keyword evidence="4" id="KW-0863">Zinc-finger</keyword>
<comment type="subcellular location">
    <subcellularLocation>
        <location evidence="1">Membrane</location>
        <topology evidence="1">Multi-pass membrane protein</topology>
    </subcellularLocation>
</comment>
<dbReference type="InterPro" id="IPR011016">
    <property type="entry name" value="Znf_RING-CH"/>
</dbReference>
<name>A0A0F8WEM0_9EURO</name>
<feature type="region of interest" description="Disordered" evidence="8">
    <location>
        <begin position="1"/>
        <end position="69"/>
    </location>
</feature>
<evidence type="ECO:0000256" key="2">
    <source>
        <dbReference type="ARBA" id="ARBA00022692"/>
    </source>
</evidence>
<evidence type="ECO:0000256" key="4">
    <source>
        <dbReference type="ARBA" id="ARBA00022771"/>
    </source>
</evidence>
<keyword evidence="2" id="KW-0812">Transmembrane</keyword>
<evidence type="ECO:0000256" key="3">
    <source>
        <dbReference type="ARBA" id="ARBA00022723"/>
    </source>
</evidence>
<dbReference type="Proteomes" id="UP000034291">
    <property type="component" value="Unassembled WGS sequence"/>
</dbReference>
<keyword evidence="6" id="KW-1133">Transmembrane helix</keyword>
<dbReference type="STRING" id="308745.A0A0F8WEM0"/>
<feature type="region of interest" description="Disordered" evidence="8">
    <location>
        <begin position="359"/>
        <end position="389"/>
    </location>
</feature>
<dbReference type="SUPFAM" id="SSF57850">
    <property type="entry name" value="RING/U-box"/>
    <property type="match status" value="1"/>
</dbReference>
<dbReference type="GO" id="GO:0008270">
    <property type="term" value="F:zinc ion binding"/>
    <property type="evidence" value="ECO:0007669"/>
    <property type="project" value="UniProtKB-KW"/>
</dbReference>
<evidence type="ECO:0000256" key="1">
    <source>
        <dbReference type="ARBA" id="ARBA00004141"/>
    </source>
</evidence>
<feature type="compositionally biased region" description="Polar residues" evidence="8">
    <location>
        <begin position="1"/>
        <end position="24"/>
    </location>
</feature>
<dbReference type="PANTHER" id="PTHR46283">
    <property type="entry name" value="E3 UBIQUITIN-PROTEIN LIGASE MARCH5"/>
    <property type="match status" value="1"/>
</dbReference>
<evidence type="ECO:0000256" key="7">
    <source>
        <dbReference type="ARBA" id="ARBA00023136"/>
    </source>
</evidence>
<feature type="region of interest" description="Disordered" evidence="8">
    <location>
        <begin position="529"/>
        <end position="557"/>
    </location>
</feature>
<evidence type="ECO:0000313" key="10">
    <source>
        <dbReference type="EMBL" id="KKK16315.1"/>
    </source>
</evidence>
<keyword evidence="3" id="KW-0479">Metal-binding</keyword>
<dbReference type="Gene3D" id="6.10.250.3440">
    <property type="match status" value="1"/>
</dbReference>
<keyword evidence="5" id="KW-0862">Zinc</keyword>
<protein>
    <submittedName>
        <fullName evidence="10">RING finger domain protein</fullName>
    </submittedName>
</protein>
<reference evidence="10 11" key="1">
    <citation type="submission" date="2015-02" db="EMBL/GenBank/DDBJ databases">
        <title>Draft Genome Sequences of Two Closely-Related Aflatoxigenic Aspergillus Species Obtained from the Cote d'Ivoire.</title>
        <authorList>
            <person name="Moore G.G."/>
            <person name="Beltz S.B."/>
            <person name="Mack B.M."/>
        </authorList>
    </citation>
    <scope>NUCLEOTIDE SEQUENCE [LARGE SCALE GENOMIC DNA]</scope>
    <source>
        <strain evidence="10 11">SRRC1468</strain>
    </source>
</reference>
<organism evidence="10 11">
    <name type="scientific">Aspergillus rambellii</name>
    <dbReference type="NCBI Taxonomy" id="308745"/>
    <lineage>
        <taxon>Eukaryota</taxon>
        <taxon>Fungi</taxon>
        <taxon>Dikarya</taxon>
        <taxon>Ascomycota</taxon>
        <taxon>Pezizomycotina</taxon>
        <taxon>Eurotiomycetes</taxon>
        <taxon>Eurotiomycetidae</taxon>
        <taxon>Eurotiales</taxon>
        <taxon>Aspergillaceae</taxon>
        <taxon>Aspergillus</taxon>
        <taxon>Aspergillus subgen. Nidulantes</taxon>
    </lineage>
</organism>
<dbReference type="Gene3D" id="3.30.40.10">
    <property type="entry name" value="Zinc/RING finger domain, C3HC4 (zinc finger)"/>
    <property type="match status" value="1"/>
</dbReference>
<dbReference type="EMBL" id="JZBS01003047">
    <property type="protein sequence ID" value="KKK16315.1"/>
    <property type="molecule type" value="Genomic_DNA"/>
</dbReference>
<feature type="compositionally biased region" description="Gly residues" evidence="8">
    <location>
        <begin position="368"/>
        <end position="387"/>
    </location>
</feature>
<dbReference type="InterPro" id="IPR013083">
    <property type="entry name" value="Znf_RING/FYVE/PHD"/>
</dbReference>
<evidence type="ECO:0000259" key="9">
    <source>
        <dbReference type="PROSITE" id="PS51292"/>
    </source>
</evidence>
<evidence type="ECO:0000313" key="11">
    <source>
        <dbReference type="Proteomes" id="UP000034291"/>
    </source>
</evidence>
<comment type="caution">
    <text evidence="10">The sequence shown here is derived from an EMBL/GenBank/DDBJ whole genome shotgun (WGS) entry which is preliminary data.</text>
</comment>
<feature type="region of interest" description="Disordered" evidence="8">
    <location>
        <begin position="459"/>
        <end position="489"/>
    </location>
</feature>
<dbReference type="PROSITE" id="PS51292">
    <property type="entry name" value="ZF_RING_CH"/>
    <property type="match status" value="1"/>
</dbReference>
<dbReference type="AlphaFoldDB" id="A0A0F8WEM0"/>
<keyword evidence="7" id="KW-0472">Membrane</keyword>
<keyword evidence="11" id="KW-1185">Reference proteome</keyword>
<dbReference type="GO" id="GO:0016020">
    <property type="term" value="C:membrane"/>
    <property type="evidence" value="ECO:0007669"/>
    <property type="project" value="UniProtKB-SubCell"/>
</dbReference>
<feature type="domain" description="RING-CH-type" evidence="9">
    <location>
        <begin position="84"/>
        <end position="158"/>
    </location>
</feature>
<dbReference type="OrthoDB" id="5817083at2759"/>
<sequence>MASLPSYSASGRTRPSDASSSTAWEDSVTPELNHDHPNGHTSPESTEDKETVVLNKPGADQAETSNGKAPAHVLEAVGSGSPSHDVEEPRKCWICYTDETEDTPLNSEWRSPCPCALTAHEACLLDWLADLENPRSRKRNGHNAKMVCPQCKTEIVVTRPRSYIVDVVRMVEQIAGRLILPGMVFTLAGTVWAGCCAHGVYSMYFVFGTEEAKHILEEAADGTWNSGLNLGLPLIPLVLIFSRTRYAEGLLPAIPVLFFATHTPGHEPDLDLWPPSAAVTFAALPYVKSFYGAIYDRLFGKLERRWIAEVQPRQADINEFDDNAPPNHPEPDPIPADGNGQILMEFDLEFQVGMGNNNVEPPEALGLGAEGDGQQVGQGQNQGGGINGQALGLGQRDNLIHETNSLADIILGALAFPAISASMGGLLKYVLPKSWTTVSALERGRPGLLQTRWGRSVIGGLSTPKSHHPSPPPFISPLSNPNSTPHPPPSTLIMRSLSPVLASLANVFKIPLSQTTFRPSVSRVISALPSTTGSSSTQQAPATRPFSSTSSLLKRKGNAPRIDKRITLIRYFLHHPLTPRPLRFSRTRFLRHWTIHRAWQLYQSQSRKAQQLELQRQWQAMSAACEELRTGAGDGGRLFRKSMIKTKVFQDMFPIEYGRLQTEARQGRAGIMSGRGWRRSD</sequence>
<proteinExistence type="predicted"/>
<evidence type="ECO:0000256" key="5">
    <source>
        <dbReference type="ARBA" id="ARBA00022833"/>
    </source>
</evidence>
<evidence type="ECO:0000256" key="8">
    <source>
        <dbReference type="SAM" id="MobiDB-lite"/>
    </source>
</evidence>